<evidence type="ECO:0000256" key="2">
    <source>
        <dbReference type="PROSITE-ProRule" id="PRU00042"/>
    </source>
</evidence>
<dbReference type="GO" id="GO:0016460">
    <property type="term" value="C:myosin II complex"/>
    <property type="evidence" value="ECO:0007669"/>
    <property type="project" value="TreeGrafter"/>
</dbReference>
<dbReference type="SUPFAM" id="SSF47473">
    <property type="entry name" value="EF-hand"/>
    <property type="match status" value="1"/>
</dbReference>
<evidence type="ECO:0000256" key="1">
    <source>
        <dbReference type="ARBA" id="ARBA00022737"/>
    </source>
</evidence>
<keyword evidence="1" id="KW-0677">Repeat</keyword>
<dbReference type="PROSITE" id="PS50222">
    <property type="entry name" value="EF_HAND_2"/>
    <property type="match status" value="2"/>
</dbReference>
<dbReference type="FunFam" id="1.10.238.10:FF:000003">
    <property type="entry name" value="Calmodulin A"/>
    <property type="match status" value="1"/>
</dbReference>
<dbReference type="GO" id="GO:0005509">
    <property type="term" value="F:calcium ion binding"/>
    <property type="evidence" value="ECO:0007669"/>
    <property type="project" value="InterPro"/>
</dbReference>
<dbReference type="InterPro" id="IPR011992">
    <property type="entry name" value="EF-hand-dom_pair"/>
</dbReference>
<evidence type="ECO:0000259" key="4">
    <source>
        <dbReference type="PROSITE" id="PS50222"/>
    </source>
</evidence>
<evidence type="ECO:0000313" key="5">
    <source>
        <dbReference type="EMBL" id="THH01008.1"/>
    </source>
</evidence>
<feature type="domain" description="EF-hand" evidence="4">
    <location>
        <begin position="221"/>
        <end position="256"/>
    </location>
</feature>
<proteinExistence type="predicted"/>
<dbReference type="GO" id="GO:1903475">
    <property type="term" value="P:mitotic actomyosin contractile ring assembly"/>
    <property type="evidence" value="ECO:0007669"/>
    <property type="project" value="TreeGrafter"/>
</dbReference>
<dbReference type="SMART" id="SM00054">
    <property type="entry name" value="EFh"/>
    <property type="match status" value="2"/>
</dbReference>
<dbReference type="AlphaFoldDB" id="A0A4S4KSP0"/>
<dbReference type="PANTHER" id="PTHR23048">
    <property type="entry name" value="MYOSIN LIGHT CHAIN 1, 3"/>
    <property type="match status" value="1"/>
</dbReference>
<name>A0A4S4KSP0_9APHY</name>
<dbReference type="Pfam" id="PF13499">
    <property type="entry name" value="EF-hand_7"/>
    <property type="match status" value="1"/>
</dbReference>
<reference evidence="5 6" key="1">
    <citation type="submission" date="2019-02" db="EMBL/GenBank/DDBJ databases">
        <title>Genome sequencing of the rare red list fungi Phlebia centrifuga.</title>
        <authorList>
            <person name="Buettner E."/>
            <person name="Kellner H."/>
        </authorList>
    </citation>
    <scope>NUCLEOTIDE SEQUENCE [LARGE SCALE GENOMIC DNA]</scope>
    <source>
        <strain evidence="5 6">DSM 108282</strain>
    </source>
</reference>
<evidence type="ECO:0008006" key="7">
    <source>
        <dbReference type="Google" id="ProtNLM"/>
    </source>
</evidence>
<keyword evidence="6" id="KW-1185">Reference proteome</keyword>
<feature type="domain" description="C2H2-type" evidence="3">
    <location>
        <begin position="23"/>
        <end position="50"/>
    </location>
</feature>
<feature type="domain" description="EF-hand" evidence="4">
    <location>
        <begin position="150"/>
        <end position="185"/>
    </location>
</feature>
<keyword evidence="2" id="KW-0863">Zinc-finger</keyword>
<dbReference type="Proteomes" id="UP000309038">
    <property type="component" value="Unassembled WGS sequence"/>
</dbReference>
<dbReference type="PANTHER" id="PTHR23048:SF0">
    <property type="entry name" value="CALMODULIN LIKE 3"/>
    <property type="match status" value="1"/>
</dbReference>
<dbReference type="GO" id="GO:0008270">
    <property type="term" value="F:zinc ion binding"/>
    <property type="evidence" value="ECO:0007669"/>
    <property type="project" value="UniProtKB-KW"/>
</dbReference>
<dbReference type="InterPro" id="IPR013087">
    <property type="entry name" value="Znf_C2H2_type"/>
</dbReference>
<accession>A0A4S4KSP0</accession>
<dbReference type="Gene3D" id="1.10.238.10">
    <property type="entry name" value="EF-hand"/>
    <property type="match status" value="2"/>
</dbReference>
<dbReference type="InterPro" id="IPR050230">
    <property type="entry name" value="CALM/Myosin/TropC-like"/>
</dbReference>
<keyword evidence="2" id="KW-0479">Metal-binding</keyword>
<dbReference type="EMBL" id="SGPJ01000034">
    <property type="protein sequence ID" value="THH01008.1"/>
    <property type="molecule type" value="Genomic_DNA"/>
</dbReference>
<gene>
    <name evidence="5" type="ORF">EW026_g1599</name>
</gene>
<dbReference type="PROSITE" id="PS50157">
    <property type="entry name" value="ZINC_FINGER_C2H2_2"/>
    <property type="match status" value="1"/>
</dbReference>
<sequence length="289" mass="31974">MPSKPKARDYDLIPIWFSGKRMYRCPFCGHITTLATNMDSHVRTHTKPQYLSTVNARMATYLYDGDQERRAGSHNLQVASPAQTSHYTNGSYLTVAAGLELEPIGCSIQPNDGGSAIRDDRELVLKRLAAVQCFAVPSAHRTPSSFLTMSDNAEYKEAFALFDKKGTGAVPREVLGDLLRALGQNPTQAEVRDIVDNAPRDVDYKTFLTILNRPDGFKPAGTPEEFIRGFQVFDKEGNGFIGAGELRYVLTQLGEKMSDEEVDELLKGVQIGADGNVNYESFVRTILSQ</sequence>
<organism evidence="5 6">
    <name type="scientific">Hermanssonia centrifuga</name>
    <dbReference type="NCBI Taxonomy" id="98765"/>
    <lineage>
        <taxon>Eukaryota</taxon>
        <taxon>Fungi</taxon>
        <taxon>Dikarya</taxon>
        <taxon>Basidiomycota</taxon>
        <taxon>Agaricomycotina</taxon>
        <taxon>Agaricomycetes</taxon>
        <taxon>Polyporales</taxon>
        <taxon>Meruliaceae</taxon>
        <taxon>Hermanssonia</taxon>
    </lineage>
</organism>
<dbReference type="InterPro" id="IPR002048">
    <property type="entry name" value="EF_hand_dom"/>
</dbReference>
<dbReference type="CDD" id="cd00051">
    <property type="entry name" value="EFh"/>
    <property type="match status" value="1"/>
</dbReference>
<comment type="caution">
    <text evidence="5">The sequence shown here is derived from an EMBL/GenBank/DDBJ whole genome shotgun (WGS) entry which is preliminary data.</text>
</comment>
<evidence type="ECO:0000259" key="3">
    <source>
        <dbReference type="PROSITE" id="PS50157"/>
    </source>
</evidence>
<evidence type="ECO:0000313" key="6">
    <source>
        <dbReference type="Proteomes" id="UP000309038"/>
    </source>
</evidence>
<protein>
    <recommendedName>
        <fullName evidence="7">Myosin regulatory light chain cdc4</fullName>
    </recommendedName>
</protein>
<keyword evidence="2" id="KW-0862">Zinc</keyword>